<dbReference type="AlphaFoldDB" id="A0A078AQM6"/>
<dbReference type="InParanoid" id="A0A078AQM6"/>
<dbReference type="Proteomes" id="UP000039865">
    <property type="component" value="Unassembled WGS sequence"/>
</dbReference>
<organism evidence="4 5">
    <name type="scientific">Stylonychia lemnae</name>
    <name type="common">Ciliate</name>
    <dbReference type="NCBI Taxonomy" id="5949"/>
    <lineage>
        <taxon>Eukaryota</taxon>
        <taxon>Sar</taxon>
        <taxon>Alveolata</taxon>
        <taxon>Ciliophora</taxon>
        <taxon>Intramacronucleata</taxon>
        <taxon>Spirotrichea</taxon>
        <taxon>Stichotrichia</taxon>
        <taxon>Sporadotrichida</taxon>
        <taxon>Oxytrichidae</taxon>
        <taxon>Stylonychinae</taxon>
        <taxon>Stylonychia</taxon>
    </lineage>
</organism>
<evidence type="ECO:0000256" key="2">
    <source>
        <dbReference type="ARBA" id="ARBA00022737"/>
    </source>
</evidence>
<dbReference type="EMBL" id="CCKQ01011644">
    <property type="protein sequence ID" value="CDW83213.1"/>
    <property type="molecule type" value="Genomic_DNA"/>
</dbReference>
<dbReference type="PANTHER" id="PTHR43991:SF12">
    <property type="entry name" value="WD REPEAT PROTEIN (AFU_ORTHOLOGUE AFUA_8G05640)"/>
    <property type="match status" value="1"/>
</dbReference>
<dbReference type="PANTHER" id="PTHR43991">
    <property type="entry name" value="WD REPEAT PROTEIN (AFU_ORTHOLOGUE AFUA_8G05640)-RELATED"/>
    <property type="match status" value="1"/>
</dbReference>
<protein>
    <submittedName>
        <fullName evidence="4">Uncharacterized wd repeat-containing</fullName>
    </submittedName>
</protein>
<dbReference type="InterPro" id="IPR036322">
    <property type="entry name" value="WD40_repeat_dom_sf"/>
</dbReference>
<dbReference type="PROSITE" id="PS50294">
    <property type="entry name" value="WD_REPEATS_REGION"/>
    <property type="match status" value="1"/>
</dbReference>
<gene>
    <name evidence="4" type="primary">Contig16887.g17986</name>
    <name evidence="4" type="ORF">STYLEM_12255</name>
</gene>
<dbReference type="Gene3D" id="2.130.10.10">
    <property type="entry name" value="YVTN repeat-like/Quinoprotein amine dehydrogenase"/>
    <property type="match status" value="1"/>
</dbReference>
<evidence type="ECO:0000256" key="1">
    <source>
        <dbReference type="ARBA" id="ARBA00022574"/>
    </source>
</evidence>
<sequence length="455" mass="53459">MFNIGLDSLTQHHEERIKTNDFVRLEYESWMIDWMSDHKLQQTDASYTQTCEILQKLANESGVDDQGIVWERMRFNRERYRKIRRMQAKSFRTPEMENIKKMSKNKEEENERQLIQNKYFYGHRLTQLDQNVSIGHFQLLRNLKALSSHEIYFATNQGVNYFNFKEPWVESQKVVCENWLLGNYSVFDNFQNFIVLGSHDGNIAIYDTDKQQYVQKKFSLAQGEGMIVNHLQIFQEGKSNNSVNILSSTNDQTVQIHDLESMKVKEIHRFKEAINIAQLSPDGHMLAVYGDCIQAQIYDRRSSKLIANLIGHEDFGFALQWHPNQNLIATGNQDRTCKLWDIRCLRENNSNKSHCYCLQSFEGYQGQISDIKFHDDKLIFAESIDYVHIYDQKTFKLHQEIDIFAEISGIDVFEDKLFIAGHDHMFSCLMEFSTCNSIHKINGENMLVNNNELHL</sequence>
<dbReference type="PROSITE" id="PS00678">
    <property type="entry name" value="WD_REPEATS_1"/>
    <property type="match status" value="1"/>
</dbReference>
<accession>A0A078AQM6</accession>
<evidence type="ECO:0000313" key="5">
    <source>
        <dbReference type="Proteomes" id="UP000039865"/>
    </source>
</evidence>
<dbReference type="OrthoDB" id="290636at2759"/>
<dbReference type="OMA" id="HITHFQL"/>
<dbReference type="PROSITE" id="PS50082">
    <property type="entry name" value="WD_REPEATS_2"/>
    <property type="match status" value="1"/>
</dbReference>
<dbReference type="InterPro" id="IPR001680">
    <property type="entry name" value="WD40_rpt"/>
</dbReference>
<dbReference type="InterPro" id="IPR015943">
    <property type="entry name" value="WD40/YVTN_repeat-like_dom_sf"/>
</dbReference>
<dbReference type="InterPro" id="IPR019775">
    <property type="entry name" value="WD40_repeat_CS"/>
</dbReference>
<evidence type="ECO:0000256" key="3">
    <source>
        <dbReference type="PROSITE-ProRule" id="PRU00221"/>
    </source>
</evidence>
<name>A0A078AQM6_STYLE</name>
<dbReference type="Pfam" id="PF00400">
    <property type="entry name" value="WD40"/>
    <property type="match status" value="1"/>
</dbReference>
<dbReference type="SMART" id="SM00320">
    <property type="entry name" value="WD40"/>
    <property type="match status" value="4"/>
</dbReference>
<feature type="repeat" description="WD" evidence="3">
    <location>
        <begin position="309"/>
        <end position="343"/>
    </location>
</feature>
<keyword evidence="1 3" id="KW-0853">WD repeat</keyword>
<evidence type="ECO:0000313" key="4">
    <source>
        <dbReference type="EMBL" id="CDW83213.1"/>
    </source>
</evidence>
<keyword evidence="5" id="KW-1185">Reference proteome</keyword>
<dbReference type="SUPFAM" id="SSF50978">
    <property type="entry name" value="WD40 repeat-like"/>
    <property type="match status" value="1"/>
</dbReference>
<keyword evidence="2" id="KW-0677">Repeat</keyword>
<proteinExistence type="predicted"/>
<reference evidence="4 5" key="1">
    <citation type="submission" date="2014-06" db="EMBL/GenBank/DDBJ databases">
        <authorList>
            <person name="Swart Estienne"/>
        </authorList>
    </citation>
    <scope>NUCLEOTIDE SEQUENCE [LARGE SCALE GENOMIC DNA]</scope>
    <source>
        <strain evidence="4 5">130c</strain>
    </source>
</reference>